<comment type="caution">
    <text evidence="1">The sequence shown here is derived from an EMBL/GenBank/DDBJ whole genome shotgun (WGS) entry which is preliminary data.</text>
</comment>
<evidence type="ECO:0000313" key="1">
    <source>
        <dbReference type="EMBL" id="GAG21647.1"/>
    </source>
</evidence>
<reference evidence="1" key="1">
    <citation type="journal article" date="2014" name="Front. Microbiol.">
        <title>High frequency of phylogenetically diverse reductive dehalogenase-homologous genes in deep subseafloor sedimentary metagenomes.</title>
        <authorList>
            <person name="Kawai M."/>
            <person name="Futagami T."/>
            <person name="Toyoda A."/>
            <person name="Takaki Y."/>
            <person name="Nishi S."/>
            <person name="Hori S."/>
            <person name="Arai W."/>
            <person name="Tsubouchi T."/>
            <person name="Morono Y."/>
            <person name="Uchiyama I."/>
            <person name="Ito T."/>
            <person name="Fujiyama A."/>
            <person name="Inagaki F."/>
            <person name="Takami H."/>
        </authorList>
    </citation>
    <scope>NUCLEOTIDE SEQUENCE</scope>
    <source>
        <strain evidence="1">Expedition CK06-06</strain>
    </source>
</reference>
<name>X0WEM6_9ZZZZ</name>
<sequence length="127" mass="15134">MDTIKEKINISEFIEYNNGFVEHSKIKSIRVGSKTVSEPGQELIKEILSYCITDQKTIELIEDERFNWYIDKENGKLTKRIKNLIYKMFEMKLDDSIISQIGNIIEDNTLKPEKCFYDFTNYFNWND</sequence>
<accession>X0WEM6</accession>
<organism evidence="1">
    <name type="scientific">marine sediment metagenome</name>
    <dbReference type="NCBI Taxonomy" id="412755"/>
    <lineage>
        <taxon>unclassified sequences</taxon>
        <taxon>metagenomes</taxon>
        <taxon>ecological metagenomes</taxon>
    </lineage>
</organism>
<gene>
    <name evidence="1" type="ORF">S01H1_60567</name>
</gene>
<dbReference type="EMBL" id="BARS01039676">
    <property type="protein sequence ID" value="GAG21647.1"/>
    <property type="molecule type" value="Genomic_DNA"/>
</dbReference>
<protein>
    <submittedName>
        <fullName evidence="1">Uncharacterized protein</fullName>
    </submittedName>
</protein>
<dbReference type="AlphaFoldDB" id="X0WEM6"/>
<feature type="non-terminal residue" evidence="1">
    <location>
        <position position="127"/>
    </location>
</feature>
<proteinExistence type="predicted"/>